<dbReference type="Pfam" id="PF22818">
    <property type="entry name" value="ApeI-like"/>
    <property type="match status" value="1"/>
</dbReference>
<dbReference type="SUPFAM" id="SSF54637">
    <property type="entry name" value="Thioesterase/thiol ester dehydrase-isomerase"/>
    <property type="match status" value="1"/>
</dbReference>
<dbReference type="Proteomes" id="UP000215465">
    <property type="component" value="Chromosome 1"/>
</dbReference>
<name>A0A8B4GEC9_EIKCO</name>
<evidence type="ECO:0000259" key="2">
    <source>
        <dbReference type="Pfam" id="PF00501"/>
    </source>
</evidence>
<dbReference type="Gene3D" id="3.40.50.12780">
    <property type="entry name" value="N-terminal domain of ligase-like"/>
    <property type="match status" value="1"/>
</dbReference>
<dbReference type="AlphaFoldDB" id="A0A8B4GEC9"/>
<feature type="domain" description="ApeI dehydratase-like" evidence="3">
    <location>
        <begin position="471"/>
        <end position="569"/>
    </location>
</feature>
<dbReference type="InterPro" id="IPR054545">
    <property type="entry name" value="ApeI-like"/>
</dbReference>
<dbReference type="PANTHER" id="PTHR43201">
    <property type="entry name" value="ACYL-COA SYNTHETASE"/>
    <property type="match status" value="1"/>
</dbReference>
<gene>
    <name evidence="4" type="ORF">SAMEA4412678_00992</name>
</gene>
<dbReference type="PANTHER" id="PTHR43201:SF8">
    <property type="entry name" value="ACYL-COA SYNTHETASE FAMILY MEMBER 3"/>
    <property type="match status" value="1"/>
</dbReference>
<dbReference type="Pfam" id="PF00501">
    <property type="entry name" value="AMP-binding"/>
    <property type="match status" value="1"/>
</dbReference>
<evidence type="ECO:0000259" key="3">
    <source>
        <dbReference type="Pfam" id="PF22818"/>
    </source>
</evidence>
<dbReference type="InterPro" id="IPR045851">
    <property type="entry name" value="AMP-bd_C_sf"/>
</dbReference>
<protein>
    <submittedName>
        <fullName evidence="4">Acyl-CoA synthetase</fullName>
    </submittedName>
</protein>
<dbReference type="GO" id="GO:0031956">
    <property type="term" value="F:medium-chain fatty acid-CoA ligase activity"/>
    <property type="evidence" value="ECO:0007669"/>
    <property type="project" value="TreeGrafter"/>
</dbReference>
<dbReference type="Gene3D" id="3.30.300.30">
    <property type="match status" value="1"/>
</dbReference>
<dbReference type="InterPro" id="IPR000873">
    <property type="entry name" value="AMP-dep_synth/lig_dom"/>
</dbReference>
<dbReference type="EMBL" id="LT906482">
    <property type="protein sequence ID" value="SNW08393.1"/>
    <property type="molecule type" value="Genomic_DNA"/>
</dbReference>
<evidence type="ECO:0000313" key="5">
    <source>
        <dbReference type="Proteomes" id="UP000215465"/>
    </source>
</evidence>
<feature type="domain" description="AMP-dependent synthetase/ligase" evidence="2">
    <location>
        <begin position="42"/>
        <end position="298"/>
    </location>
</feature>
<organism evidence="4 5">
    <name type="scientific">Eikenella corrodens</name>
    <dbReference type="NCBI Taxonomy" id="539"/>
    <lineage>
        <taxon>Bacteria</taxon>
        <taxon>Pseudomonadati</taxon>
        <taxon>Pseudomonadota</taxon>
        <taxon>Betaproteobacteria</taxon>
        <taxon>Neisseriales</taxon>
        <taxon>Neisseriaceae</taxon>
        <taxon>Eikenella</taxon>
    </lineage>
</organism>
<dbReference type="InterPro" id="IPR042099">
    <property type="entry name" value="ANL_N_sf"/>
</dbReference>
<accession>A0A8B4GEC9</accession>
<evidence type="ECO:0000313" key="4">
    <source>
        <dbReference type="EMBL" id="SNW08393.1"/>
    </source>
</evidence>
<dbReference type="InterPro" id="IPR029069">
    <property type="entry name" value="HotDog_dom_sf"/>
</dbReference>
<comment type="similarity">
    <text evidence="1">Belongs to the ATP-dependent AMP-binding enzyme family.</text>
</comment>
<dbReference type="SUPFAM" id="SSF56801">
    <property type="entry name" value="Acetyl-CoA synthetase-like"/>
    <property type="match status" value="1"/>
</dbReference>
<dbReference type="KEGG" id="ecor:SAMEA4412678_0992"/>
<proteinExistence type="inferred from homology"/>
<evidence type="ECO:0000256" key="1">
    <source>
        <dbReference type="ARBA" id="ARBA00006432"/>
    </source>
</evidence>
<dbReference type="GO" id="GO:0006631">
    <property type="term" value="P:fatty acid metabolic process"/>
    <property type="evidence" value="ECO:0007669"/>
    <property type="project" value="TreeGrafter"/>
</dbReference>
<dbReference type="Gene3D" id="3.10.129.10">
    <property type="entry name" value="Hotdog Thioesterase"/>
    <property type="match status" value="1"/>
</dbReference>
<sequence length="574" mass="62924">MFSGSLKGYLKTTHPLSSIQPETMPILPLLNRSPDSLLAEGWTASQFSAATLSLAARLRAHNVRAAALWFDDAARFASALLAAWLAGAEVYLPPNLAEENRRWAEAGGAVWLSDVPEVSDGLWLYDGAAEQAAAPAEALEWPSENVLYLKTSGSSGEAKVEAKTRAQMLAEAAALAERLPESWRGLAVAGSVSPQHLYGLTFRVFVSLAAGWTIGRRQCVYPELLLADSRRECVWIASPALLNRLGEGRDWARLRQNVRGIISAGGMLPEATTALLQEKLGFAPHDVYGSTETGVIALRQGGAWELLPAVEASVNEENIFQVASPWSGGVRQTADAVRLDGRRLELLGRQDRIIKLEDKRVSLSQLEHDLLAHAWVADAHCARHPQHGRIAAWAALSAEGIAALREQGRAAVVQTLKQHLAKTQDTAALPRYWRFATALPRNPQAKIREQDFQTAFTVPQTAPQWAVLHENAEAREYAFEGTVPLDLAYFGGHFADFPLVPGVIEVQWAMDLAARFDWGGKPVQHIENLKYQHFVRPHDTVQLTLRHDAAKNKIHFAIRQGDTPCASGRVALHD</sequence>
<reference evidence="4 5" key="1">
    <citation type="submission" date="2017-06" db="EMBL/GenBank/DDBJ databases">
        <authorList>
            <consortium name="Pathogen Informatics"/>
        </authorList>
    </citation>
    <scope>NUCLEOTIDE SEQUENCE [LARGE SCALE GENOMIC DNA]</scope>
    <source>
        <strain evidence="4 5">NCTC10596</strain>
    </source>
</reference>